<accession>A0A2G9UIL9</accession>
<dbReference type="AlphaFoldDB" id="A0A2G9UIL9"/>
<dbReference type="InterPro" id="IPR017853">
    <property type="entry name" value="GH"/>
</dbReference>
<dbReference type="PANTHER" id="PTHR43730:SF1">
    <property type="entry name" value="BETA-MANNOSIDASE"/>
    <property type="match status" value="1"/>
</dbReference>
<name>A0A2G9UIL9_TELCI</name>
<evidence type="ECO:0000313" key="3">
    <source>
        <dbReference type="Proteomes" id="UP000230423"/>
    </source>
</evidence>
<dbReference type="EMBL" id="KZ346699">
    <property type="protein sequence ID" value="PIO69330.1"/>
    <property type="molecule type" value="Genomic_DNA"/>
</dbReference>
<dbReference type="GO" id="GO:0006516">
    <property type="term" value="P:glycoprotein catabolic process"/>
    <property type="evidence" value="ECO:0007669"/>
    <property type="project" value="TreeGrafter"/>
</dbReference>
<dbReference type="InterPro" id="IPR050887">
    <property type="entry name" value="Beta-mannosidase_GH2"/>
</dbReference>
<protein>
    <recommendedName>
        <fullName evidence="4">Beta-mannosidase</fullName>
    </recommendedName>
</protein>
<organism evidence="2 3">
    <name type="scientific">Teladorsagia circumcincta</name>
    <name type="common">Brown stomach worm</name>
    <name type="synonym">Ostertagia circumcincta</name>
    <dbReference type="NCBI Taxonomy" id="45464"/>
    <lineage>
        <taxon>Eukaryota</taxon>
        <taxon>Metazoa</taxon>
        <taxon>Ecdysozoa</taxon>
        <taxon>Nematoda</taxon>
        <taxon>Chromadorea</taxon>
        <taxon>Rhabditida</taxon>
        <taxon>Rhabditina</taxon>
        <taxon>Rhabditomorpha</taxon>
        <taxon>Strongyloidea</taxon>
        <taxon>Trichostrongylidae</taxon>
        <taxon>Teladorsagia</taxon>
    </lineage>
</organism>
<evidence type="ECO:0000313" key="2">
    <source>
        <dbReference type="EMBL" id="PIO69330.1"/>
    </source>
</evidence>
<reference evidence="2 3" key="1">
    <citation type="submission" date="2015-09" db="EMBL/GenBank/DDBJ databases">
        <title>Draft genome of the parasitic nematode Teladorsagia circumcincta isolate WARC Sus (inbred).</title>
        <authorList>
            <person name="Mitreva M."/>
        </authorList>
    </citation>
    <scope>NUCLEOTIDE SEQUENCE [LARGE SCALE GENOMIC DNA]</scope>
    <source>
        <strain evidence="2 3">S</strain>
    </source>
</reference>
<dbReference type="GO" id="GO:0004567">
    <property type="term" value="F:beta-mannosidase activity"/>
    <property type="evidence" value="ECO:0007669"/>
    <property type="project" value="TreeGrafter"/>
</dbReference>
<gene>
    <name evidence="2" type="ORF">TELCIR_08847</name>
</gene>
<keyword evidence="1" id="KW-0326">Glycosidase</keyword>
<dbReference type="OrthoDB" id="6488039at2759"/>
<dbReference type="Gene3D" id="3.20.20.80">
    <property type="entry name" value="Glycosidases"/>
    <property type="match status" value="1"/>
</dbReference>
<dbReference type="PANTHER" id="PTHR43730">
    <property type="entry name" value="BETA-MANNOSIDASE"/>
    <property type="match status" value="1"/>
</dbReference>
<proteinExistence type="predicted"/>
<evidence type="ECO:0000256" key="1">
    <source>
        <dbReference type="ARBA" id="ARBA00023295"/>
    </source>
</evidence>
<dbReference type="SUPFAM" id="SSF51445">
    <property type="entry name" value="(Trans)glycosidases"/>
    <property type="match status" value="1"/>
</dbReference>
<sequence>MCALYWQLNDVWAAPTWSTIDFDLNWKMAHYEVRRFMAPVIVVIYATGLNDMGVTVVSDLSTNVGVATLQIDMFAWTNGFDPIYSEGKAINIAPLSATEVSLSE</sequence>
<keyword evidence="1" id="KW-0378">Hydrolase</keyword>
<keyword evidence="3" id="KW-1185">Reference proteome</keyword>
<dbReference type="Proteomes" id="UP000230423">
    <property type="component" value="Unassembled WGS sequence"/>
</dbReference>
<evidence type="ECO:0008006" key="4">
    <source>
        <dbReference type="Google" id="ProtNLM"/>
    </source>
</evidence>